<organism evidence="3 4">
    <name type="scientific">Achlya hypogyna</name>
    <name type="common">Oomycete</name>
    <name type="synonym">Protoachlya hypogyna</name>
    <dbReference type="NCBI Taxonomy" id="1202772"/>
    <lineage>
        <taxon>Eukaryota</taxon>
        <taxon>Sar</taxon>
        <taxon>Stramenopiles</taxon>
        <taxon>Oomycota</taxon>
        <taxon>Saprolegniomycetes</taxon>
        <taxon>Saprolegniales</taxon>
        <taxon>Achlyaceae</taxon>
        <taxon>Achlya</taxon>
    </lineage>
</organism>
<dbReference type="InterPro" id="IPR000719">
    <property type="entry name" value="Prot_kinase_dom"/>
</dbReference>
<proteinExistence type="predicted"/>
<protein>
    <submittedName>
        <fullName evidence="3">Protein kinase</fullName>
    </submittedName>
</protein>
<keyword evidence="3" id="KW-0808">Transferase</keyword>
<gene>
    <name evidence="3" type="ORF">ACHHYP_08479</name>
</gene>
<dbReference type="PANTHER" id="PTHR44329:SF214">
    <property type="entry name" value="PROTEIN KINASE DOMAIN-CONTAINING PROTEIN"/>
    <property type="match status" value="1"/>
</dbReference>
<reference evidence="3 4" key="1">
    <citation type="journal article" date="2014" name="Genome Biol. Evol.">
        <title>The secreted proteins of Achlya hypogyna and Thraustotheca clavata identify the ancestral oomycete secretome and reveal gene acquisitions by horizontal gene transfer.</title>
        <authorList>
            <person name="Misner I."/>
            <person name="Blouin N."/>
            <person name="Leonard G."/>
            <person name="Richards T.A."/>
            <person name="Lane C.E."/>
        </authorList>
    </citation>
    <scope>NUCLEOTIDE SEQUENCE [LARGE SCALE GENOMIC DNA]</scope>
    <source>
        <strain evidence="3 4">ATCC 48635</strain>
    </source>
</reference>
<feature type="domain" description="Protein kinase" evidence="2">
    <location>
        <begin position="351"/>
        <end position="615"/>
    </location>
</feature>
<evidence type="ECO:0000313" key="4">
    <source>
        <dbReference type="Proteomes" id="UP000243579"/>
    </source>
</evidence>
<dbReference type="AlphaFoldDB" id="A0A1V9YPH7"/>
<dbReference type="OrthoDB" id="346907at2759"/>
<evidence type="ECO:0000256" key="1">
    <source>
        <dbReference type="SAM" id="Phobius"/>
    </source>
</evidence>
<evidence type="ECO:0000313" key="3">
    <source>
        <dbReference type="EMBL" id="OQR87604.1"/>
    </source>
</evidence>
<keyword evidence="1" id="KW-0472">Membrane</keyword>
<keyword evidence="1" id="KW-1133">Transmembrane helix</keyword>
<evidence type="ECO:0000259" key="2">
    <source>
        <dbReference type="PROSITE" id="PS50011"/>
    </source>
</evidence>
<keyword evidence="3" id="KW-0418">Kinase</keyword>
<dbReference type="InterPro" id="IPR011009">
    <property type="entry name" value="Kinase-like_dom_sf"/>
</dbReference>
<dbReference type="Proteomes" id="UP000243579">
    <property type="component" value="Unassembled WGS sequence"/>
</dbReference>
<dbReference type="GO" id="GO:0005524">
    <property type="term" value="F:ATP binding"/>
    <property type="evidence" value="ECO:0007669"/>
    <property type="project" value="InterPro"/>
</dbReference>
<comment type="caution">
    <text evidence="3">The sequence shown here is derived from an EMBL/GenBank/DDBJ whole genome shotgun (WGS) entry which is preliminary data.</text>
</comment>
<dbReference type="EMBL" id="JNBR01001431">
    <property type="protein sequence ID" value="OQR87604.1"/>
    <property type="molecule type" value="Genomic_DNA"/>
</dbReference>
<dbReference type="InterPro" id="IPR051681">
    <property type="entry name" value="Ser/Thr_Kinases-Pseudokinases"/>
</dbReference>
<dbReference type="Gene3D" id="3.30.200.20">
    <property type="entry name" value="Phosphorylase Kinase, domain 1"/>
    <property type="match status" value="1"/>
</dbReference>
<dbReference type="GO" id="GO:0004674">
    <property type="term" value="F:protein serine/threonine kinase activity"/>
    <property type="evidence" value="ECO:0007669"/>
    <property type="project" value="TreeGrafter"/>
</dbReference>
<dbReference type="GO" id="GO:0004713">
    <property type="term" value="F:protein tyrosine kinase activity"/>
    <property type="evidence" value="ECO:0007669"/>
    <property type="project" value="InterPro"/>
</dbReference>
<dbReference type="PROSITE" id="PS00109">
    <property type="entry name" value="PROTEIN_KINASE_TYR"/>
    <property type="match status" value="1"/>
</dbReference>
<dbReference type="SMART" id="SM00219">
    <property type="entry name" value="TyrKc"/>
    <property type="match status" value="1"/>
</dbReference>
<dbReference type="InterPro" id="IPR020635">
    <property type="entry name" value="Tyr_kinase_cat_dom"/>
</dbReference>
<dbReference type="PANTHER" id="PTHR44329">
    <property type="entry name" value="SERINE/THREONINE-PROTEIN KINASE TNNI3K-RELATED"/>
    <property type="match status" value="1"/>
</dbReference>
<dbReference type="SUPFAM" id="SSF56112">
    <property type="entry name" value="Protein kinase-like (PK-like)"/>
    <property type="match status" value="1"/>
</dbReference>
<dbReference type="InterPro" id="IPR032675">
    <property type="entry name" value="LRR_dom_sf"/>
</dbReference>
<accession>A0A1V9YPH7</accession>
<feature type="transmembrane region" description="Helical" evidence="1">
    <location>
        <begin position="294"/>
        <end position="318"/>
    </location>
</feature>
<name>A0A1V9YPH7_ACHHY</name>
<dbReference type="Gene3D" id="3.80.10.10">
    <property type="entry name" value="Ribonuclease Inhibitor"/>
    <property type="match status" value="1"/>
</dbReference>
<dbReference type="InterPro" id="IPR008266">
    <property type="entry name" value="Tyr_kinase_AS"/>
</dbReference>
<keyword evidence="1" id="KW-0812">Transmembrane</keyword>
<dbReference type="Gene3D" id="1.10.510.10">
    <property type="entry name" value="Transferase(Phosphotransferase) domain 1"/>
    <property type="match status" value="1"/>
</dbReference>
<dbReference type="STRING" id="1202772.A0A1V9YPH7"/>
<keyword evidence="4" id="KW-1185">Reference proteome</keyword>
<dbReference type="SUPFAM" id="SSF52058">
    <property type="entry name" value="L domain-like"/>
    <property type="match status" value="1"/>
</dbReference>
<sequence length="615" mass="65580">MPGSAMGTAEPAAVCSYSSRLPLEVTSVAVASTNGSIGAIDRTCAAVPTCTATTNSTLDLTCFTSPALGNLSQASLVDLRVNCASLDLTTAVLPSIDSLSIQHCKIGSLPQTLQWPESLQTLDFTATSLTALPPSLPLHLRSLTLNDNNISTASSSWTTLPTSLRHLSLQNCSLSELRDLDGTRLESLLLGHNPLLRTIANVTLTPYSLRTFSCDDCNLSSVVLDADSYAALNSLPPRSLHRRLTGYSVPRTVIDSSPAECDRHHAQRKPLWAPSTPPFFVCVLPRLDIRYTNLWSTIGVAVTGSALAALLLLLACAVRRHRRGLLEPRQSILGGQAMEALALVQLDGAALQLEARLARSDRADVWRGRYKGAPVAIKQLRTPTSAATQRFVDEIRLVAALDAPSIVAFIGAAWTTPSDLKCVLELCELGDLGAYLAATPEAACPWGIKTAVARAVLDALVYLHSLPLLHRDVRSQNVLLDAELRAKLGGVGVAFEDDVVVGGDADRWTAPEVLLGKAYTAAADVFAFGATWNRQVFMADVGMLLAEMSTHERPYAALATADVVAGVADGNLLPTFAPTCPAWAVDLGLSCLAHDPVHRPTALELLRTLESHDED</sequence>
<dbReference type="Pfam" id="PF07714">
    <property type="entry name" value="PK_Tyr_Ser-Thr"/>
    <property type="match status" value="1"/>
</dbReference>
<dbReference type="PROSITE" id="PS50011">
    <property type="entry name" value="PROTEIN_KINASE_DOM"/>
    <property type="match status" value="1"/>
</dbReference>
<dbReference type="InterPro" id="IPR001245">
    <property type="entry name" value="Ser-Thr/Tyr_kinase_cat_dom"/>
</dbReference>